<name>A0A8H3IKH7_9LECA</name>
<sequence>MSLGAIPSENLPYRPNATNVAGVSPVIVGSARQSHCCRRRCRRPLIWRLGKLIYSRAQEKYHEHQIGRAQEQSYIDSTSADLDPQAYYSMLMMPPDYDEATRAPEIEKEGVWLDEKRV</sequence>
<proteinExistence type="predicted"/>
<dbReference type="Proteomes" id="UP000664521">
    <property type="component" value="Unassembled WGS sequence"/>
</dbReference>
<dbReference type="AlphaFoldDB" id="A0A8H3IKH7"/>
<evidence type="ECO:0000313" key="2">
    <source>
        <dbReference type="Proteomes" id="UP000664521"/>
    </source>
</evidence>
<keyword evidence="2" id="KW-1185">Reference proteome</keyword>
<gene>
    <name evidence="1" type="ORF">HETSPECPRED_005535</name>
</gene>
<dbReference type="EMBL" id="CAJPDS010000035">
    <property type="protein sequence ID" value="CAF9924235.1"/>
    <property type="molecule type" value="Genomic_DNA"/>
</dbReference>
<reference evidence="1" key="1">
    <citation type="submission" date="2021-03" db="EMBL/GenBank/DDBJ databases">
        <authorList>
            <person name="Tagirdzhanova G."/>
        </authorList>
    </citation>
    <scope>NUCLEOTIDE SEQUENCE</scope>
</reference>
<accession>A0A8H3IKH7</accession>
<protein>
    <submittedName>
        <fullName evidence="1">Uncharacterized protein</fullName>
    </submittedName>
</protein>
<organism evidence="1 2">
    <name type="scientific">Heterodermia speciosa</name>
    <dbReference type="NCBI Taxonomy" id="116794"/>
    <lineage>
        <taxon>Eukaryota</taxon>
        <taxon>Fungi</taxon>
        <taxon>Dikarya</taxon>
        <taxon>Ascomycota</taxon>
        <taxon>Pezizomycotina</taxon>
        <taxon>Lecanoromycetes</taxon>
        <taxon>OSLEUM clade</taxon>
        <taxon>Lecanoromycetidae</taxon>
        <taxon>Caliciales</taxon>
        <taxon>Physciaceae</taxon>
        <taxon>Heterodermia</taxon>
    </lineage>
</organism>
<evidence type="ECO:0000313" key="1">
    <source>
        <dbReference type="EMBL" id="CAF9924235.1"/>
    </source>
</evidence>
<comment type="caution">
    <text evidence="1">The sequence shown here is derived from an EMBL/GenBank/DDBJ whole genome shotgun (WGS) entry which is preliminary data.</text>
</comment>